<proteinExistence type="predicted"/>
<reference evidence="1 2" key="1">
    <citation type="submission" date="2015-08" db="EMBL/GenBank/DDBJ databases">
        <title>Complete genome sequence of Rufibacter tibetensis strain 1351t, a radiation-resistant bacterium from tibet plateau.</title>
        <authorList>
            <person name="Dai J."/>
        </authorList>
    </citation>
    <scope>NUCLEOTIDE SEQUENCE [LARGE SCALE GENOMIC DNA]</scope>
    <source>
        <strain evidence="1 2">1351</strain>
    </source>
</reference>
<dbReference type="AlphaFoldDB" id="A0A0P0CVL4"/>
<accession>A0A0P0CVL4</accession>
<dbReference type="Proteomes" id="UP000061382">
    <property type="component" value="Chromosome"/>
</dbReference>
<dbReference type="KEGG" id="rti:DC20_10760"/>
<sequence length="218" mass="24615">MFNSIWKTLKLGKSKNRLDLVGLGKKDYFDGVNYVRTVAGLRNVLTKPKQLSTNTSREVTFKGLCFGATIKEAKRLLGKPEFHVRQDQDVVGHEVLFYFSYVGSVKVTQCLHFLYGKFIMGQSIVKTPKPAKSKAIIESVLSGYNLMPENEEAAMGVLFPVCDGSFNRIEIHHVFDLILTYTTGDPEVLPLITKVQVQEKTRSSLLRRALPEQVVRYV</sequence>
<gene>
    <name evidence="1" type="ORF">DC20_10760</name>
</gene>
<dbReference type="PATRIC" id="fig|512763.3.peg.2367"/>
<organism evidence="1 2">
    <name type="scientific">Rufibacter tibetensis</name>
    <dbReference type="NCBI Taxonomy" id="512763"/>
    <lineage>
        <taxon>Bacteria</taxon>
        <taxon>Pseudomonadati</taxon>
        <taxon>Bacteroidota</taxon>
        <taxon>Cytophagia</taxon>
        <taxon>Cytophagales</taxon>
        <taxon>Hymenobacteraceae</taxon>
        <taxon>Rufibacter</taxon>
    </lineage>
</organism>
<evidence type="ECO:0000313" key="1">
    <source>
        <dbReference type="EMBL" id="ALI99366.1"/>
    </source>
</evidence>
<protein>
    <submittedName>
        <fullName evidence="1">Uncharacterized protein</fullName>
    </submittedName>
</protein>
<evidence type="ECO:0000313" key="2">
    <source>
        <dbReference type="Proteomes" id="UP000061382"/>
    </source>
</evidence>
<keyword evidence="2" id="KW-1185">Reference proteome</keyword>
<name>A0A0P0CVL4_9BACT</name>
<dbReference type="EMBL" id="CP012643">
    <property type="protein sequence ID" value="ALI99366.1"/>
    <property type="molecule type" value="Genomic_DNA"/>
</dbReference>